<evidence type="ECO:0000313" key="1">
    <source>
        <dbReference type="EMBL" id="MBP1922334.1"/>
    </source>
</evidence>
<accession>A0A8T4GCY8</accession>
<name>A0A8T4GCY8_9EURY</name>
<evidence type="ECO:0000313" key="2">
    <source>
        <dbReference type="Proteomes" id="UP000823588"/>
    </source>
</evidence>
<sequence>MRFCRHVRNRVRDVSMRAAGITLLLVVLVVASSVPLWRIRAAAARVSDRAPDRFIPYPLSVLPPPDREYAGVWSVSPETARKRLTNEYGFSQQLRAYLHAYERGGETVYEAASCAYRPNGFTSEWQLHVRLFPTPDGQTDVWCHWERNPNVSPLAHLRQDGYDPAEGIRRLRGLVSEPIRMDGPIAERTHEE</sequence>
<protein>
    <submittedName>
        <fullName evidence="1">Uncharacterized protein</fullName>
    </submittedName>
</protein>
<dbReference type="AlphaFoldDB" id="A0A8T4GCY8"/>
<proteinExistence type="predicted"/>
<dbReference type="RefSeq" id="WP_209484371.1">
    <property type="nucleotide sequence ID" value="NZ_JAGGKQ010000007.1"/>
</dbReference>
<dbReference type="EMBL" id="JAGGKQ010000007">
    <property type="protein sequence ID" value="MBP1922334.1"/>
    <property type="molecule type" value="Genomic_DNA"/>
</dbReference>
<dbReference type="Proteomes" id="UP000823588">
    <property type="component" value="Unassembled WGS sequence"/>
</dbReference>
<dbReference type="OrthoDB" id="335562at2157"/>
<reference evidence="1" key="1">
    <citation type="submission" date="2021-03" db="EMBL/GenBank/DDBJ databases">
        <title>Genomic Encyclopedia of Type Strains, Phase IV (KMG-IV): sequencing the most valuable type-strain genomes for metagenomic binning, comparative biology and taxonomic classification.</title>
        <authorList>
            <person name="Goeker M."/>
        </authorList>
    </citation>
    <scope>NUCLEOTIDE SEQUENCE</scope>
    <source>
        <strain evidence="1">DSM 23564</strain>
    </source>
</reference>
<comment type="caution">
    <text evidence="1">The sequence shown here is derived from an EMBL/GenBank/DDBJ whole genome shotgun (WGS) entry which is preliminary data.</text>
</comment>
<keyword evidence="2" id="KW-1185">Reference proteome</keyword>
<gene>
    <name evidence="1" type="ORF">J2751_001342</name>
</gene>
<organism evidence="1 2">
    <name type="scientific">Halorubrum alkaliphilum</name>
    <dbReference type="NCBI Taxonomy" id="261290"/>
    <lineage>
        <taxon>Archaea</taxon>
        <taxon>Methanobacteriati</taxon>
        <taxon>Methanobacteriota</taxon>
        <taxon>Stenosarchaea group</taxon>
        <taxon>Halobacteria</taxon>
        <taxon>Halobacteriales</taxon>
        <taxon>Haloferacaceae</taxon>
        <taxon>Halorubrum</taxon>
    </lineage>
</organism>